<protein>
    <submittedName>
        <fullName evidence="1">Uncharacterized protein</fullName>
    </submittedName>
</protein>
<accession>A0ABD2XY52</accession>
<comment type="caution">
    <text evidence="1">The sequence shown here is derived from an EMBL/GenBank/DDBJ whole genome shotgun (WGS) entry which is preliminary data.</text>
</comment>
<dbReference type="AlphaFoldDB" id="A0ABD2XY52"/>
<proteinExistence type="predicted"/>
<organism evidence="1 2">
    <name type="scientific">Cinchona calisaya</name>
    <dbReference type="NCBI Taxonomy" id="153742"/>
    <lineage>
        <taxon>Eukaryota</taxon>
        <taxon>Viridiplantae</taxon>
        <taxon>Streptophyta</taxon>
        <taxon>Embryophyta</taxon>
        <taxon>Tracheophyta</taxon>
        <taxon>Spermatophyta</taxon>
        <taxon>Magnoliopsida</taxon>
        <taxon>eudicotyledons</taxon>
        <taxon>Gunneridae</taxon>
        <taxon>Pentapetalae</taxon>
        <taxon>asterids</taxon>
        <taxon>lamiids</taxon>
        <taxon>Gentianales</taxon>
        <taxon>Rubiaceae</taxon>
        <taxon>Cinchonoideae</taxon>
        <taxon>Cinchoneae</taxon>
        <taxon>Cinchona</taxon>
    </lineage>
</organism>
<gene>
    <name evidence="1" type="ORF">ACH5RR_039415</name>
</gene>
<dbReference type="Proteomes" id="UP001630127">
    <property type="component" value="Unassembled WGS sequence"/>
</dbReference>
<sequence length="226" mass="25771">MAKEEVCSITLRTGDFLGGVYESLSRDSWTNYMPMNSISSCMKKQVKGVAIIPNGKKRTFDKLKAERDDKDEIGLMTPLLEKVRGNFSMNLATGIEDCKIHSESMWEDRDDKKSMNVKEKVGQSYYVNEVDSNDQTRQMITLDEECVRGSEMCLLTMRMHLSLYGHGARQMETESRIMHTKQASKQDDVGCAGKVAGKMEVVDKESGDERYDLLQYLFGKDLDIRF</sequence>
<evidence type="ECO:0000313" key="2">
    <source>
        <dbReference type="Proteomes" id="UP001630127"/>
    </source>
</evidence>
<dbReference type="EMBL" id="JBJUIK010000016">
    <property type="protein sequence ID" value="KAL3500322.1"/>
    <property type="molecule type" value="Genomic_DNA"/>
</dbReference>
<reference evidence="1 2" key="1">
    <citation type="submission" date="2024-11" db="EMBL/GenBank/DDBJ databases">
        <title>A near-complete genome assembly of Cinchona calisaya.</title>
        <authorList>
            <person name="Lian D.C."/>
            <person name="Zhao X.W."/>
            <person name="Wei L."/>
        </authorList>
    </citation>
    <scope>NUCLEOTIDE SEQUENCE [LARGE SCALE GENOMIC DNA]</scope>
    <source>
        <tissue evidence="1">Nenye</tissue>
    </source>
</reference>
<evidence type="ECO:0000313" key="1">
    <source>
        <dbReference type="EMBL" id="KAL3500322.1"/>
    </source>
</evidence>
<keyword evidence="2" id="KW-1185">Reference proteome</keyword>
<name>A0ABD2XY52_9GENT</name>